<evidence type="ECO:0000313" key="2">
    <source>
        <dbReference type="Proteomes" id="UP000076962"/>
    </source>
</evidence>
<sequence>MANRYKVANLPEIVVKRRARDESYFQRNFGTHKTNRRLARLCAKAVYEFQLPPWYYSTGVINDANTNGNDLYIR</sequence>
<proteinExistence type="predicted"/>
<dbReference type="EMBL" id="LUTY01000998">
    <property type="protein sequence ID" value="OAD22359.1"/>
    <property type="molecule type" value="Genomic_DNA"/>
</dbReference>
<dbReference type="Proteomes" id="UP000076962">
    <property type="component" value="Unassembled WGS sequence"/>
</dbReference>
<keyword evidence="2" id="KW-1185">Reference proteome</keyword>
<name>A0A176S393_9GAMM</name>
<comment type="caution">
    <text evidence="1">The sequence shown here is derived from an EMBL/GenBank/DDBJ whole genome shotgun (WGS) entry which is preliminary data.</text>
</comment>
<dbReference type="AlphaFoldDB" id="A0A176S393"/>
<reference evidence="1 2" key="1">
    <citation type="submission" date="2016-05" db="EMBL/GenBank/DDBJ databases">
        <title>Single-cell genome of chain-forming Candidatus Thiomargarita nelsonii and comparison to other large sulfur-oxidizing bacteria.</title>
        <authorList>
            <person name="Winkel M."/>
            <person name="Salman V."/>
            <person name="Woyke T."/>
            <person name="Schulz-Vogt H."/>
            <person name="Richter M."/>
            <person name="Flood B."/>
            <person name="Bailey J."/>
            <person name="Amann R."/>
            <person name="Mussmann M."/>
        </authorList>
    </citation>
    <scope>NUCLEOTIDE SEQUENCE [LARGE SCALE GENOMIC DNA]</scope>
    <source>
        <strain evidence="1 2">THI036</strain>
    </source>
</reference>
<organism evidence="1 2">
    <name type="scientific">Candidatus Thiomargarita nelsonii</name>
    <dbReference type="NCBI Taxonomy" id="1003181"/>
    <lineage>
        <taxon>Bacteria</taxon>
        <taxon>Pseudomonadati</taxon>
        <taxon>Pseudomonadota</taxon>
        <taxon>Gammaproteobacteria</taxon>
        <taxon>Thiotrichales</taxon>
        <taxon>Thiotrichaceae</taxon>
        <taxon>Thiomargarita</taxon>
    </lineage>
</organism>
<gene>
    <name evidence="1" type="ORF">THIOM_001842</name>
</gene>
<protein>
    <submittedName>
        <fullName evidence="1">Uncharacterized protein</fullName>
    </submittedName>
</protein>
<evidence type="ECO:0000313" key="1">
    <source>
        <dbReference type="EMBL" id="OAD22359.1"/>
    </source>
</evidence>
<accession>A0A176S393</accession>